<proteinExistence type="predicted"/>
<name>A0A6M3L5K2_9ZZZZ</name>
<organism evidence="2">
    <name type="scientific">viral metagenome</name>
    <dbReference type="NCBI Taxonomy" id="1070528"/>
    <lineage>
        <taxon>unclassified sequences</taxon>
        <taxon>metagenomes</taxon>
        <taxon>organismal metagenomes</taxon>
    </lineage>
</organism>
<protein>
    <submittedName>
        <fullName evidence="2">Uncharacterized protein</fullName>
    </submittedName>
</protein>
<sequence length="93" mass="10469">MSEVYYEEAISLASFYFAQIFFLYLPKANILRAEEFCGNIDIGKFMDCPNPCYTARAEPSAPSGEMHFQCMPLPAPTNEKIIGKIKNFIFLGG</sequence>
<keyword evidence="1" id="KW-0472">Membrane</keyword>
<reference evidence="2" key="1">
    <citation type="submission" date="2020-03" db="EMBL/GenBank/DDBJ databases">
        <title>The deep terrestrial virosphere.</title>
        <authorList>
            <person name="Holmfeldt K."/>
            <person name="Nilsson E."/>
            <person name="Simone D."/>
            <person name="Lopez-Fernandez M."/>
            <person name="Wu X."/>
            <person name="de Brujin I."/>
            <person name="Lundin D."/>
            <person name="Andersson A."/>
            <person name="Bertilsson S."/>
            <person name="Dopson M."/>
        </authorList>
    </citation>
    <scope>NUCLEOTIDE SEQUENCE</scope>
    <source>
        <strain evidence="2">MM415B02465</strain>
    </source>
</reference>
<dbReference type="EMBL" id="MT142881">
    <property type="protein sequence ID" value="QJA89960.1"/>
    <property type="molecule type" value="Genomic_DNA"/>
</dbReference>
<feature type="transmembrane region" description="Helical" evidence="1">
    <location>
        <begin position="6"/>
        <end position="25"/>
    </location>
</feature>
<accession>A0A6M3L5K2</accession>
<gene>
    <name evidence="2" type="ORF">MM415B02465_0006</name>
</gene>
<keyword evidence="1" id="KW-1133">Transmembrane helix</keyword>
<evidence type="ECO:0000256" key="1">
    <source>
        <dbReference type="SAM" id="Phobius"/>
    </source>
</evidence>
<evidence type="ECO:0000313" key="2">
    <source>
        <dbReference type="EMBL" id="QJA89960.1"/>
    </source>
</evidence>
<keyword evidence="1" id="KW-0812">Transmembrane</keyword>
<dbReference type="AlphaFoldDB" id="A0A6M3L5K2"/>